<dbReference type="NCBIfam" id="NF040712">
    <property type="entry name" value="SepH"/>
    <property type="match status" value="1"/>
</dbReference>
<keyword evidence="4" id="KW-1185">Reference proteome</keyword>
<proteinExistence type="predicted"/>
<dbReference type="Proteomes" id="UP000290624">
    <property type="component" value="Unassembled WGS sequence"/>
</dbReference>
<evidence type="ECO:0000313" key="4">
    <source>
        <dbReference type="Proteomes" id="UP000290624"/>
    </source>
</evidence>
<evidence type="ECO:0000256" key="1">
    <source>
        <dbReference type="SAM" id="MobiDB-lite"/>
    </source>
</evidence>
<accession>A0A4Q2EMV3</accession>
<reference evidence="3 4" key="1">
    <citation type="submission" date="2018-01" db="EMBL/GenBank/DDBJ databases">
        <title>Lactibacter flavus gen. nov., sp. nov., a novel bacterium of the family Propionibacteriaceae isolated from raw milk and dairy products.</title>
        <authorList>
            <person name="Wenning M."/>
            <person name="Breitenwieser F."/>
            <person name="Huptas C."/>
            <person name="von Neubeck M."/>
            <person name="Busse H.-J."/>
            <person name="Scherer S."/>
        </authorList>
    </citation>
    <scope>NUCLEOTIDE SEQUENCE [LARGE SCALE GENOMIC DNA]</scope>
    <source>
        <strain evidence="3 4">VG341</strain>
    </source>
</reference>
<comment type="caution">
    <text evidence="3">The sequence shown here is derived from an EMBL/GenBank/DDBJ whole genome shotgun (WGS) entry which is preliminary data.</text>
</comment>
<dbReference type="OrthoDB" id="5180791at2"/>
<dbReference type="EMBL" id="PPCV01000001">
    <property type="protein sequence ID" value="RXW33405.1"/>
    <property type="molecule type" value="Genomic_DNA"/>
</dbReference>
<feature type="compositionally biased region" description="Low complexity" evidence="1">
    <location>
        <begin position="283"/>
        <end position="296"/>
    </location>
</feature>
<dbReference type="InterPro" id="IPR047682">
    <property type="entry name" value="SepH-like"/>
</dbReference>
<organism evidence="3 4">
    <name type="scientific">Propioniciclava flava</name>
    <dbReference type="NCBI Taxonomy" id="2072026"/>
    <lineage>
        <taxon>Bacteria</taxon>
        <taxon>Bacillati</taxon>
        <taxon>Actinomycetota</taxon>
        <taxon>Actinomycetes</taxon>
        <taxon>Propionibacteriales</taxon>
        <taxon>Propionibacteriaceae</taxon>
        <taxon>Propioniciclava</taxon>
    </lineage>
</organism>
<feature type="region of interest" description="Disordered" evidence="1">
    <location>
        <begin position="1"/>
        <end position="20"/>
    </location>
</feature>
<evidence type="ECO:0000313" key="3">
    <source>
        <dbReference type="EMBL" id="RXW33405.1"/>
    </source>
</evidence>
<name>A0A4Q2EMV3_9ACTN</name>
<feature type="domain" description="DUF3071" evidence="2">
    <location>
        <begin position="20"/>
        <end position="137"/>
    </location>
</feature>
<dbReference type="Pfam" id="PF11268">
    <property type="entry name" value="DUF3071"/>
    <property type="match status" value="1"/>
</dbReference>
<dbReference type="AlphaFoldDB" id="A0A4Q2EMV3"/>
<feature type="region of interest" description="Disordered" evidence="1">
    <location>
        <begin position="283"/>
        <end position="347"/>
    </location>
</feature>
<sequence>MGPCGRPQRPHARRFGDRCMDSALRPRDIQARIRAGESPADVADAAGVPIERIAAFSDPVMAEREHVAGLARTHPVRRRGETTTHRTLRNAVTDTLVSDGIDADDASWDAWKLSDRRWRIRVTFPGEAGPRTADFAYDQMGRFSVADDDEAQRLIGDVPAADDLALVRITQEPVGQVHVLPTAAPEEVDEPLFLDDDHEDEDDLEAEDAFHDGDLEEVDGVYDIVAPPRGDLDVLYDMLSSFDEDSVKIYAGLVHPKDGRPAEEPVVVEVEETLTRDTTVHIAPAGAETEPGAELAQEQEKGEPEQLSLLGSPEEQETPKPKKGRRRRAAVPSWDEIMFGAPRPEDH</sequence>
<protein>
    <recommendedName>
        <fullName evidence="2">DUF3071 domain-containing protein</fullName>
    </recommendedName>
</protein>
<gene>
    <name evidence="3" type="ORF">C1706_01165</name>
</gene>
<evidence type="ECO:0000259" key="2">
    <source>
        <dbReference type="Pfam" id="PF11268"/>
    </source>
</evidence>
<dbReference type="InterPro" id="IPR021421">
    <property type="entry name" value="DUF3071"/>
</dbReference>